<organism evidence="5 6">
    <name type="scientific">Janibacter indicus</name>
    <dbReference type="NCBI Taxonomy" id="857417"/>
    <lineage>
        <taxon>Bacteria</taxon>
        <taxon>Bacillati</taxon>
        <taxon>Actinomycetota</taxon>
        <taxon>Actinomycetes</taxon>
        <taxon>Micrococcales</taxon>
        <taxon>Intrasporangiaceae</taxon>
        <taxon>Janibacter</taxon>
    </lineage>
</organism>
<accession>A0A1L3MEG4</accession>
<dbReference type="Pfam" id="PF07687">
    <property type="entry name" value="M20_dimer"/>
    <property type="match status" value="1"/>
</dbReference>
<name>A0A1L3MEG4_9MICO</name>
<dbReference type="SUPFAM" id="SSF53187">
    <property type="entry name" value="Zn-dependent exopeptidases"/>
    <property type="match status" value="1"/>
</dbReference>
<dbReference type="GO" id="GO:0009014">
    <property type="term" value="F:succinyl-diaminopimelate desuccinylase activity"/>
    <property type="evidence" value="ECO:0007669"/>
    <property type="project" value="UniProtKB-UniRule"/>
</dbReference>
<evidence type="ECO:0000313" key="5">
    <source>
        <dbReference type="EMBL" id="APH00704.1"/>
    </source>
</evidence>
<dbReference type="InterPro" id="IPR010174">
    <property type="entry name" value="Succinyl-DAP_deSuclase_DapE"/>
</dbReference>
<evidence type="ECO:0000256" key="2">
    <source>
        <dbReference type="ARBA" id="ARBA00022801"/>
    </source>
</evidence>
<dbReference type="GO" id="GO:0008777">
    <property type="term" value="F:acetylornithine deacetylase activity"/>
    <property type="evidence" value="ECO:0007669"/>
    <property type="project" value="TreeGrafter"/>
</dbReference>
<dbReference type="GO" id="GO:0006526">
    <property type="term" value="P:L-arginine biosynthetic process"/>
    <property type="evidence" value="ECO:0007669"/>
    <property type="project" value="TreeGrafter"/>
</dbReference>
<dbReference type="Gene3D" id="3.30.70.360">
    <property type="match status" value="1"/>
</dbReference>
<dbReference type="KEGG" id="jte:ASJ30_03460"/>
<dbReference type="GO" id="GO:0046872">
    <property type="term" value="F:metal ion binding"/>
    <property type="evidence" value="ECO:0007669"/>
    <property type="project" value="UniProtKB-KW"/>
</dbReference>
<keyword evidence="1" id="KW-0479">Metal-binding</keyword>
<evidence type="ECO:0000256" key="3">
    <source>
        <dbReference type="NCBIfam" id="TIGR01900"/>
    </source>
</evidence>
<dbReference type="NCBIfam" id="TIGR01900">
    <property type="entry name" value="dapE-gram_pos"/>
    <property type="match status" value="1"/>
</dbReference>
<dbReference type="Pfam" id="PF01546">
    <property type="entry name" value="Peptidase_M20"/>
    <property type="match status" value="1"/>
</dbReference>
<keyword evidence="2 5" id="KW-0378">Hydrolase</keyword>
<keyword evidence="6" id="KW-1185">Reference proteome</keyword>
<dbReference type="Proteomes" id="UP000182938">
    <property type="component" value="Chromosome"/>
</dbReference>
<protein>
    <recommendedName>
        <fullName evidence="3">Succinyl-diaminopimelate desuccinylase</fullName>
        <ecNumber evidence="3">3.5.1.18</ecNumber>
    </recommendedName>
</protein>
<dbReference type="InterPro" id="IPR036264">
    <property type="entry name" value="Bact_exopeptidase_dim_dom"/>
</dbReference>
<reference evidence="5 6" key="1">
    <citation type="submission" date="2015-11" db="EMBL/GenBank/DDBJ databases">
        <authorList>
            <person name="Zhang Y."/>
            <person name="Guo Z."/>
        </authorList>
    </citation>
    <scope>NUCLEOTIDE SEQUENCE [LARGE SCALE GENOMIC DNA]</scope>
    <source>
        <strain evidence="5 6">YFY001</strain>
    </source>
</reference>
<proteinExistence type="predicted"/>
<dbReference type="GO" id="GO:0009089">
    <property type="term" value="P:lysine biosynthetic process via diaminopimelate"/>
    <property type="evidence" value="ECO:0007669"/>
    <property type="project" value="UniProtKB-UniRule"/>
</dbReference>
<dbReference type="InterPro" id="IPR011650">
    <property type="entry name" value="Peptidase_M20_dimer"/>
</dbReference>
<dbReference type="RefSeq" id="WP_072623870.1">
    <property type="nucleotide sequence ID" value="NZ_CP013290.1"/>
</dbReference>
<dbReference type="PANTHER" id="PTHR43808:SF31">
    <property type="entry name" value="N-ACETYL-L-CITRULLINE DEACETYLASE"/>
    <property type="match status" value="1"/>
</dbReference>
<dbReference type="InterPro" id="IPR002933">
    <property type="entry name" value="Peptidase_M20"/>
</dbReference>
<dbReference type="Gene3D" id="3.40.630.10">
    <property type="entry name" value="Zn peptidases"/>
    <property type="match status" value="1"/>
</dbReference>
<sequence>MPTLDLTADVVTLTQQLCDIESVSHDEAAIADAIEAALRPLRHLEVIRRGNTVIARTDLGRDERVVLAGHIDTVPLTSDPANLPTRREQVGGVDVLWGRGTVDMKGGVAVQLKAALVEEPSRDITFLFYEAEEVDAVYNGLQLLAESDPDLLAADFAVLLEPTNAAVEGGCKGTMRVEVVTKGIAAHSARPWNGHNAIHDAHEVLAALAAHEEQTVTVDGLDYHEALQAVGISGGIAGNVIPDSCSVLINYRFSPDKDTEAALAYVQTVLSGRELHLRDVAEGARPGLDLPAAQAFVAALDVPVGPKEGWTDVARFSALGIPAVNFGPGDPNLAHHDEERCPVEQIETAEAAVLRWLA</sequence>
<feature type="domain" description="Peptidase M20 dimerisation" evidence="4">
    <location>
        <begin position="172"/>
        <end position="271"/>
    </location>
</feature>
<evidence type="ECO:0000313" key="6">
    <source>
        <dbReference type="Proteomes" id="UP000182938"/>
    </source>
</evidence>
<gene>
    <name evidence="5" type="ORF">ASJ30_03460</name>
</gene>
<dbReference type="AlphaFoldDB" id="A0A1L3MEG4"/>
<dbReference type="EC" id="3.5.1.18" evidence="3"/>
<dbReference type="InterPro" id="IPR050072">
    <property type="entry name" value="Peptidase_M20A"/>
</dbReference>
<dbReference type="SUPFAM" id="SSF55031">
    <property type="entry name" value="Bacterial exopeptidase dimerisation domain"/>
    <property type="match status" value="1"/>
</dbReference>
<evidence type="ECO:0000256" key="1">
    <source>
        <dbReference type="ARBA" id="ARBA00022723"/>
    </source>
</evidence>
<dbReference type="EMBL" id="CP013290">
    <property type="protein sequence ID" value="APH00704.1"/>
    <property type="molecule type" value="Genomic_DNA"/>
</dbReference>
<evidence type="ECO:0000259" key="4">
    <source>
        <dbReference type="Pfam" id="PF07687"/>
    </source>
</evidence>
<dbReference type="PANTHER" id="PTHR43808">
    <property type="entry name" value="ACETYLORNITHINE DEACETYLASE"/>
    <property type="match status" value="1"/>
</dbReference>